<name>A0AAX6M832_9PEZI</name>
<gene>
    <name evidence="5" type="ORF">Daesc_010127</name>
</gene>
<dbReference type="Pfam" id="PF03055">
    <property type="entry name" value="RPE65"/>
    <property type="match status" value="1"/>
</dbReference>
<evidence type="ECO:0000256" key="1">
    <source>
        <dbReference type="ARBA" id="ARBA00006787"/>
    </source>
</evidence>
<dbReference type="InterPro" id="IPR004294">
    <property type="entry name" value="Carotenoid_Oase"/>
</dbReference>
<protein>
    <submittedName>
        <fullName evidence="5">Uncharacterized protein</fullName>
    </submittedName>
</protein>
<evidence type="ECO:0000313" key="5">
    <source>
        <dbReference type="EMBL" id="KAK6948361.1"/>
    </source>
</evidence>
<sequence length="160" mass="17742">MASPPIYKIFGVSLTGELDVLAAITDAPAAYINTLFSTENYLILTIWQADFKQQGKNLLSTFGSWDPNRKTLFYVPKAGGGVTAKYISDDAFFAFHEVNSFEDESEAINIDIPRMENLGFPTVTRIQNLRTNLGSKTNVSPSIVYPPIRTFLCPPTAVRK</sequence>
<keyword evidence="6" id="KW-1185">Reference proteome</keyword>
<keyword evidence="2 4" id="KW-0479">Metal-binding</keyword>
<organism evidence="5 6">
    <name type="scientific">Daldinia eschscholtzii</name>
    <dbReference type="NCBI Taxonomy" id="292717"/>
    <lineage>
        <taxon>Eukaryota</taxon>
        <taxon>Fungi</taxon>
        <taxon>Dikarya</taxon>
        <taxon>Ascomycota</taxon>
        <taxon>Pezizomycotina</taxon>
        <taxon>Sordariomycetes</taxon>
        <taxon>Xylariomycetidae</taxon>
        <taxon>Xylariales</taxon>
        <taxon>Hypoxylaceae</taxon>
        <taxon>Daldinia</taxon>
    </lineage>
</organism>
<proteinExistence type="inferred from homology"/>
<comment type="similarity">
    <text evidence="1">Belongs to the carotenoid oxygenase family.</text>
</comment>
<dbReference type="EMBL" id="JBANMG010000010">
    <property type="protein sequence ID" value="KAK6948361.1"/>
    <property type="molecule type" value="Genomic_DNA"/>
</dbReference>
<evidence type="ECO:0000256" key="3">
    <source>
        <dbReference type="ARBA" id="ARBA00023004"/>
    </source>
</evidence>
<keyword evidence="3 4" id="KW-0408">Iron</keyword>
<reference evidence="5 6" key="1">
    <citation type="journal article" date="2024" name="Front Chem Biol">
        <title>Unveiling the potential of Daldinia eschscholtzii MFLUCC 19-0629 through bioactivity and bioinformatics studies for enhanced sustainable agriculture production.</title>
        <authorList>
            <person name="Brooks S."/>
            <person name="Weaver J.A."/>
            <person name="Klomchit A."/>
            <person name="Alharthi S.A."/>
            <person name="Onlamun T."/>
            <person name="Nurani R."/>
            <person name="Vong T.K."/>
            <person name="Alberti F."/>
            <person name="Greco C."/>
        </authorList>
    </citation>
    <scope>NUCLEOTIDE SEQUENCE [LARGE SCALE GENOMIC DNA]</scope>
    <source>
        <strain evidence="5">MFLUCC 19-0629</strain>
    </source>
</reference>
<dbReference type="GO" id="GO:0046872">
    <property type="term" value="F:metal ion binding"/>
    <property type="evidence" value="ECO:0007669"/>
    <property type="project" value="UniProtKB-KW"/>
</dbReference>
<evidence type="ECO:0000256" key="4">
    <source>
        <dbReference type="PIRSR" id="PIRSR604294-1"/>
    </source>
</evidence>
<dbReference type="GO" id="GO:0016702">
    <property type="term" value="F:oxidoreductase activity, acting on single donors with incorporation of molecular oxygen, incorporation of two atoms of oxygen"/>
    <property type="evidence" value="ECO:0007669"/>
    <property type="project" value="InterPro"/>
</dbReference>
<dbReference type="AlphaFoldDB" id="A0AAX6M832"/>
<accession>A0AAX6M832</accession>
<feature type="binding site" evidence="4">
    <location>
        <position position="96"/>
    </location>
    <ligand>
        <name>Fe cation</name>
        <dbReference type="ChEBI" id="CHEBI:24875"/>
        <note>catalytic</note>
    </ligand>
</feature>
<evidence type="ECO:0000256" key="2">
    <source>
        <dbReference type="ARBA" id="ARBA00022723"/>
    </source>
</evidence>
<comment type="cofactor">
    <cofactor evidence="4">
        <name>Fe(2+)</name>
        <dbReference type="ChEBI" id="CHEBI:29033"/>
    </cofactor>
    <text evidence="4">Binds 1 Fe(2+) ion per subunit.</text>
</comment>
<comment type="caution">
    <text evidence="5">The sequence shown here is derived from an EMBL/GenBank/DDBJ whole genome shotgun (WGS) entry which is preliminary data.</text>
</comment>
<evidence type="ECO:0000313" key="6">
    <source>
        <dbReference type="Proteomes" id="UP001369815"/>
    </source>
</evidence>
<dbReference type="Proteomes" id="UP001369815">
    <property type="component" value="Unassembled WGS sequence"/>
</dbReference>